<dbReference type="EC" id="6.3.2.10" evidence="10 11"/>
<evidence type="ECO:0000256" key="2">
    <source>
        <dbReference type="ARBA" id="ARBA00022598"/>
    </source>
</evidence>
<dbReference type="Pfam" id="PF02875">
    <property type="entry name" value="Mur_ligase_C"/>
    <property type="match status" value="1"/>
</dbReference>
<evidence type="ECO:0000256" key="9">
    <source>
        <dbReference type="ARBA" id="ARBA00023316"/>
    </source>
</evidence>
<keyword evidence="2 10" id="KW-0436">Ligase</keyword>
<dbReference type="SUPFAM" id="SSF63418">
    <property type="entry name" value="MurE/MurF N-terminal domain"/>
    <property type="match status" value="1"/>
</dbReference>
<dbReference type="InterPro" id="IPR035911">
    <property type="entry name" value="MurE/MurF_N"/>
</dbReference>
<dbReference type="AlphaFoldDB" id="D0KXY0"/>
<reference evidence="15 16" key="1">
    <citation type="submission" date="2009-10" db="EMBL/GenBank/DDBJ databases">
        <title>Complete sequence of Halothiobacillus neapolitanus c2.</title>
        <authorList>
            <consortium name="US DOE Joint Genome Institute"/>
            <person name="Lucas S."/>
            <person name="Copeland A."/>
            <person name="Lapidus A."/>
            <person name="Glavina del Rio T."/>
            <person name="Tice H."/>
            <person name="Bruce D."/>
            <person name="Goodwin L."/>
            <person name="Pitluck S."/>
            <person name="Davenport K."/>
            <person name="Brettin T."/>
            <person name="Detter J.C."/>
            <person name="Han C."/>
            <person name="Tapia R."/>
            <person name="Larimer F."/>
            <person name="Land M."/>
            <person name="Hauser L."/>
            <person name="Kyrpides N."/>
            <person name="Mikhailova N."/>
            <person name="Kerfeld C."/>
            <person name="Cannon G."/>
            <person name="Heinhort S."/>
        </authorList>
    </citation>
    <scope>NUCLEOTIDE SEQUENCE [LARGE SCALE GENOMIC DNA]</scope>
    <source>
        <strain evidence="16">ATCC 23641 / c2</strain>
    </source>
</reference>
<comment type="pathway">
    <text evidence="10 11">Cell wall biogenesis; peptidoglycan biosynthesis.</text>
</comment>
<keyword evidence="16" id="KW-1185">Reference proteome</keyword>
<evidence type="ECO:0000256" key="11">
    <source>
        <dbReference type="RuleBase" id="RU004136"/>
    </source>
</evidence>
<keyword evidence="1 10" id="KW-0963">Cytoplasm</keyword>
<keyword evidence="4 10" id="KW-0547">Nucleotide-binding</keyword>
<sequence length="474" mass="50036">MMRASLQQVATWLNQLSVQQPDITIQGVSTDTRTLVPGNLFVALKGERFDGHDHLADARLAGAAAAIVSHLNPDIDLPQIEVEDTLTALQTLGQCWRGQVDPFVIAITGSAGKTTVKQLLASICAQAGPTLATLGNLNNDIGVPLTLLSLSDIDQFAVIEMGANHLGEIARLTALARPDVGLITMAGTAHVGEFGSVDAIVQGKGELFVGLVPEAQAVINLDSYGADRWWAMGSAQRNGFTLNNDPRARWTGEYNATTERLTIFENGQLLIESQPLPLPGAHNATNLLAAVAVARTAGFSKEIILAGLNSFTPPAGRMSLVACSEQLTVINDTYNANPESMCAALDYLVGRPGLHLAVLGDMGELGDLSAALHEEVIAYARGLAIDGLFTLGAAMDVAMKPNAVSSNVSIEYSAKDHADLALALVRALDQLASRSASGTPITILLKGSRFMRMERILNQLLPTDGPSPAESEAH</sequence>
<dbReference type="STRING" id="555778.Hneap_0446"/>
<feature type="domain" description="Mur ligase N-terminal catalytic" evidence="12">
    <location>
        <begin position="24"/>
        <end position="89"/>
    </location>
</feature>
<proteinExistence type="inferred from homology"/>
<evidence type="ECO:0000256" key="8">
    <source>
        <dbReference type="ARBA" id="ARBA00023306"/>
    </source>
</evidence>
<dbReference type="RefSeq" id="WP_012823339.1">
    <property type="nucleotide sequence ID" value="NC_013422.1"/>
</dbReference>
<keyword evidence="6 10" id="KW-0133">Cell shape</keyword>
<dbReference type="Gene3D" id="3.40.1190.10">
    <property type="entry name" value="Mur-like, catalytic domain"/>
    <property type="match status" value="1"/>
</dbReference>
<evidence type="ECO:0000256" key="7">
    <source>
        <dbReference type="ARBA" id="ARBA00022984"/>
    </source>
</evidence>
<evidence type="ECO:0000313" key="15">
    <source>
        <dbReference type="EMBL" id="ACX95303.1"/>
    </source>
</evidence>
<dbReference type="HOGENOM" id="CLU_031507_4_0_6"/>
<feature type="domain" description="Mur ligase C-terminal" evidence="13">
    <location>
        <begin position="316"/>
        <end position="448"/>
    </location>
</feature>
<evidence type="ECO:0000256" key="4">
    <source>
        <dbReference type="ARBA" id="ARBA00022741"/>
    </source>
</evidence>
<evidence type="ECO:0000256" key="10">
    <source>
        <dbReference type="HAMAP-Rule" id="MF_02019"/>
    </source>
</evidence>
<keyword evidence="3 10" id="KW-0132">Cell division</keyword>
<evidence type="ECO:0000259" key="13">
    <source>
        <dbReference type="Pfam" id="PF02875"/>
    </source>
</evidence>
<dbReference type="SUPFAM" id="SSF53623">
    <property type="entry name" value="MurD-like peptide ligases, catalytic domain"/>
    <property type="match status" value="1"/>
</dbReference>
<dbReference type="PANTHER" id="PTHR43024:SF1">
    <property type="entry name" value="UDP-N-ACETYLMURAMOYL-TRIPEPTIDE--D-ALANYL-D-ALANINE LIGASE"/>
    <property type="match status" value="1"/>
</dbReference>
<keyword evidence="5 10" id="KW-0067">ATP-binding</keyword>
<dbReference type="GO" id="GO:0005737">
    <property type="term" value="C:cytoplasm"/>
    <property type="evidence" value="ECO:0007669"/>
    <property type="project" value="UniProtKB-SubCell"/>
</dbReference>
<dbReference type="InterPro" id="IPR036565">
    <property type="entry name" value="Mur-like_cat_sf"/>
</dbReference>
<dbReference type="GO" id="GO:0005524">
    <property type="term" value="F:ATP binding"/>
    <property type="evidence" value="ECO:0007669"/>
    <property type="project" value="UniProtKB-UniRule"/>
</dbReference>
<gene>
    <name evidence="10" type="primary">murF</name>
    <name evidence="15" type="ordered locus">Hneap_0446</name>
</gene>
<dbReference type="InterPro" id="IPR051046">
    <property type="entry name" value="MurCDEF_CellWall_CoF430Synth"/>
</dbReference>
<dbReference type="GO" id="GO:0008360">
    <property type="term" value="P:regulation of cell shape"/>
    <property type="evidence" value="ECO:0007669"/>
    <property type="project" value="UniProtKB-KW"/>
</dbReference>
<dbReference type="Gene3D" id="3.40.1390.10">
    <property type="entry name" value="MurE/MurF, N-terminal domain"/>
    <property type="match status" value="1"/>
</dbReference>
<dbReference type="Pfam" id="PF08245">
    <property type="entry name" value="Mur_ligase_M"/>
    <property type="match status" value="1"/>
</dbReference>
<dbReference type="GO" id="GO:0008766">
    <property type="term" value="F:UDP-N-acetylmuramoylalanyl-D-glutamyl-2,6-diaminopimelate-D-alanyl-D-alanine ligase activity"/>
    <property type="evidence" value="ECO:0007669"/>
    <property type="project" value="RHEA"/>
</dbReference>
<dbReference type="GO" id="GO:0071555">
    <property type="term" value="P:cell wall organization"/>
    <property type="evidence" value="ECO:0007669"/>
    <property type="project" value="UniProtKB-KW"/>
</dbReference>
<dbReference type="Pfam" id="PF01225">
    <property type="entry name" value="Mur_ligase"/>
    <property type="match status" value="1"/>
</dbReference>
<comment type="similarity">
    <text evidence="10">Belongs to the MurCDEF family. MurF subfamily.</text>
</comment>
<evidence type="ECO:0000313" key="16">
    <source>
        <dbReference type="Proteomes" id="UP000009102"/>
    </source>
</evidence>
<dbReference type="GO" id="GO:0051301">
    <property type="term" value="P:cell division"/>
    <property type="evidence" value="ECO:0007669"/>
    <property type="project" value="UniProtKB-KW"/>
</dbReference>
<dbReference type="GO" id="GO:0047480">
    <property type="term" value="F:UDP-N-acetylmuramoyl-tripeptide-D-alanyl-D-alanine ligase activity"/>
    <property type="evidence" value="ECO:0007669"/>
    <property type="project" value="UniProtKB-UniRule"/>
</dbReference>
<evidence type="ECO:0000259" key="14">
    <source>
        <dbReference type="Pfam" id="PF08245"/>
    </source>
</evidence>
<dbReference type="InterPro" id="IPR004101">
    <property type="entry name" value="Mur_ligase_C"/>
</dbReference>
<evidence type="ECO:0000256" key="1">
    <source>
        <dbReference type="ARBA" id="ARBA00022490"/>
    </source>
</evidence>
<feature type="binding site" evidence="10">
    <location>
        <begin position="109"/>
        <end position="115"/>
    </location>
    <ligand>
        <name>ATP</name>
        <dbReference type="ChEBI" id="CHEBI:30616"/>
    </ligand>
</feature>
<evidence type="ECO:0000256" key="5">
    <source>
        <dbReference type="ARBA" id="ARBA00022840"/>
    </source>
</evidence>
<comment type="subcellular location">
    <subcellularLocation>
        <location evidence="10 11">Cytoplasm</location>
    </subcellularLocation>
</comment>
<dbReference type="SUPFAM" id="SSF53244">
    <property type="entry name" value="MurD-like peptide ligases, peptide-binding domain"/>
    <property type="match status" value="1"/>
</dbReference>
<accession>D0KXY0</accession>
<evidence type="ECO:0000259" key="12">
    <source>
        <dbReference type="Pfam" id="PF01225"/>
    </source>
</evidence>
<dbReference type="EMBL" id="CP001801">
    <property type="protein sequence ID" value="ACX95303.1"/>
    <property type="molecule type" value="Genomic_DNA"/>
</dbReference>
<feature type="domain" description="Mur ligase central" evidence="14">
    <location>
        <begin position="107"/>
        <end position="294"/>
    </location>
</feature>
<dbReference type="OrthoDB" id="9801978at2"/>
<dbReference type="KEGG" id="hna:Hneap_0446"/>
<dbReference type="HAMAP" id="MF_02019">
    <property type="entry name" value="MurF"/>
    <property type="match status" value="1"/>
</dbReference>
<dbReference type="PANTHER" id="PTHR43024">
    <property type="entry name" value="UDP-N-ACETYLMURAMOYL-TRIPEPTIDE--D-ALANYL-D-ALANINE LIGASE"/>
    <property type="match status" value="1"/>
</dbReference>
<evidence type="ECO:0000256" key="6">
    <source>
        <dbReference type="ARBA" id="ARBA00022960"/>
    </source>
</evidence>
<evidence type="ECO:0000256" key="3">
    <source>
        <dbReference type="ARBA" id="ARBA00022618"/>
    </source>
</evidence>
<dbReference type="InterPro" id="IPR005863">
    <property type="entry name" value="UDP-N-AcMur_synth"/>
</dbReference>
<dbReference type="InterPro" id="IPR036615">
    <property type="entry name" value="Mur_ligase_C_dom_sf"/>
</dbReference>
<dbReference type="Gene3D" id="3.90.190.20">
    <property type="entry name" value="Mur ligase, C-terminal domain"/>
    <property type="match status" value="1"/>
</dbReference>
<dbReference type="eggNOG" id="COG0770">
    <property type="taxonomic scope" value="Bacteria"/>
</dbReference>
<dbReference type="InterPro" id="IPR000713">
    <property type="entry name" value="Mur_ligase_N"/>
</dbReference>
<dbReference type="UniPathway" id="UPA00219"/>
<comment type="function">
    <text evidence="10 11">Involved in cell wall formation. Catalyzes the final step in the synthesis of UDP-N-acetylmuramoyl-pentapeptide, the precursor of murein.</text>
</comment>
<keyword evidence="7 10" id="KW-0573">Peptidoglycan synthesis</keyword>
<name>D0KXY0_HALNC</name>
<dbReference type="Proteomes" id="UP000009102">
    <property type="component" value="Chromosome"/>
</dbReference>
<protein>
    <recommendedName>
        <fullName evidence="10 11">UDP-N-acetylmuramoyl-tripeptide--D-alanyl-D-alanine ligase</fullName>
        <ecNumber evidence="10 11">6.3.2.10</ecNumber>
    </recommendedName>
    <alternativeName>
        <fullName evidence="10">D-alanyl-D-alanine-adding enzyme</fullName>
    </alternativeName>
</protein>
<dbReference type="GO" id="GO:0009252">
    <property type="term" value="P:peptidoglycan biosynthetic process"/>
    <property type="evidence" value="ECO:0007669"/>
    <property type="project" value="UniProtKB-UniRule"/>
</dbReference>
<keyword evidence="9 10" id="KW-0961">Cell wall biogenesis/degradation</keyword>
<keyword evidence="8 10" id="KW-0131">Cell cycle</keyword>
<dbReference type="InterPro" id="IPR013221">
    <property type="entry name" value="Mur_ligase_cen"/>
</dbReference>
<comment type="catalytic activity">
    <reaction evidence="10 11">
        <text>D-alanyl-D-alanine + UDP-N-acetyl-alpha-D-muramoyl-L-alanyl-gamma-D-glutamyl-meso-2,6-diaminopimelate + ATP = UDP-N-acetyl-alpha-D-muramoyl-L-alanyl-gamma-D-glutamyl-meso-2,6-diaminopimeloyl-D-alanyl-D-alanine + ADP + phosphate + H(+)</text>
        <dbReference type="Rhea" id="RHEA:28374"/>
        <dbReference type="ChEBI" id="CHEBI:15378"/>
        <dbReference type="ChEBI" id="CHEBI:30616"/>
        <dbReference type="ChEBI" id="CHEBI:43474"/>
        <dbReference type="ChEBI" id="CHEBI:57822"/>
        <dbReference type="ChEBI" id="CHEBI:61386"/>
        <dbReference type="ChEBI" id="CHEBI:83905"/>
        <dbReference type="ChEBI" id="CHEBI:456216"/>
        <dbReference type="EC" id="6.3.2.10"/>
    </reaction>
</comment>
<organism evidence="15 16">
    <name type="scientific">Halothiobacillus neapolitanus (strain ATCC 23641 / DSM 15147 / CIP 104769 / NCIMB 8539 / c2)</name>
    <name type="common">Thiobacillus neapolitanus</name>
    <dbReference type="NCBI Taxonomy" id="555778"/>
    <lineage>
        <taxon>Bacteria</taxon>
        <taxon>Pseudomonadati</taxon>
        <taxon>Pseudomonadota</taxon>
        <taxon>Gammaproteobacteria</taxon>
        <taxon>Chromatiales</taxon>
        <taxon>Halothiobacillaceae</taxon>
        <taxon>Halothiobacillus</taxon>
    </lineage>
</organism>
<dbReference type="NCBIfam" id="TIGR01143">
    <property type="entry name" value="murF"/>
    <property type="match status" value="1"/>
</dbReference>